<keyword evidence="14" id="KW-1185">Reference proteome</keyword>
<feature type="transmembrane region" description="Helical" evidence="10">
    <location>
        <begin position="304"/>
        <end position="321"/>
    </location>
</feature>
<dbReference type="AlphaFoldDB" id="Q1AZL5"/>
<evidence type="ECO:0000313" key="13">
    <source>
        <dbReference type="EMBL" id="ABG03163.1"/>
    </source>
</evidence>
<comment type="subcellular location">
    <subcellularLocation>
        <location evidence="1">Cell inner membrane</location>
        <topology evidence="1">Multi-pass membrane protein</topology>
    </subcellularLocation>
</comment>
<feature type="domain" description="ABC transmembrane type-1" evidence="12">
    <location>
        <begin position="56"/>
        <end position="336"/>
    </location>
</feature>
<dbReference type="InterPro" id="IPR039421">
    <property type="entry name" value="Type_1_exporter"/>
</dbReference>
<dbReference type="HOGENOM" id="CLU_000604_84_1_11"/>
<evidence type="ECO:0000256" key="5">
    <source>
        <dbReference type="ARBA" id="ARBA00022741"/>
    </source>
</evidence>
<keyword evidence="7 10" id="KW-1133">Transmembrane helix</keyword>
<dbReference type="SUPFAM" id="SSF52540">
    <property type="entry name" value="P-loop containing nucleoside triphosphate hydrolases"/>
    <property type="match status" value="1"/>
</dbReference>
<evidence type="ECO:0000256" key="3">
    <source>
        <dbReference type="ARBA" id="ARBA00022475"/>
    </source>
</evidence>
<dbReference type="EMBL" id="CP000386">
    <property type="protein sequence ID" value="ABG03163.1"/>
    <property type="molecule type" value="Genomic_DNA"/>
</dbReference>
<evidence type="ECO:0000256" key="2">
    <source>
        <dbReference type="ARBA" id="ARBA00022448"/>
    </source>
</evidence>
<evidence type="ECO:0000259" key="12">
    <source>
        <dbReference type="PROSITE" id="PS50929"/>
    </source>
</evidence>
<feature type="transmembrane region" description="Helical" evidence="10">
    <location>
        <begin position="164"/>
        <end position="185"/>
    </location>
</feature>
<dbReference type="InterPro" id="IPR003439">
    <property type="entry name" value="ABC_transporter-like_ATP-bd"/>
</dbReference>
<reference evidence="13 14" key="1">
    <citation type="submission" date="2006-06" db="EMBL/GenBank/DDBJ databases">
        <title>Complete sequence of Rubrobacter xylanophilus DSM 9941.</title>
        <authorList>
            <consortium name="US DOE Joint Genome Institute"/>
            <person name="Copeland A."/>
            <person name="Lucas S."/>
            <person name="Lapidus A."/>
            <person name="Barry K."/>
            <person name="Detter J.C."/>
            <person name="Glavina del Rio T."/>
            <person name="Hammon N."/>
            <person name="Israni S."/>
            <person name="Dalin E."/>
            <person name="Tice H."/>
            <person name="Pitluck S."/>
            <person name="Munk A.C."/>
            <person name="Brettin T."/>
            <person name="Bruce D."/>
            <person name="Han C."/>
            <person name="Tapia R."/>
            <person name="Gilna P."/>
            <person name="Schmutz J."/>
            <person name="Larimer F."/>
            <person name="Land M."/>
            <person name="Hauser L."/>
            <person name="Kyrpides N."/>
            <person name="Lykidis A."/>
            <person name="da Costa M.S."/>
            <person name="Rainey F.A."/>
            <person name="Empadinhas N."/>
            <person name="Jolivet E."/>
            <person name="Battista J.R."/>
            <person name="Richardson P."/>
        </authorList>
    </citation>
    <scope>NUCLEOTIDE SEQUENCE [LARGE SCALE GENOMIC DNA]</scope>
    <source>
        <strain evidence="14">DSM 9941 / NBRC 16129 / PRD-1</strain>
    </source>
</reference>
<dbReference type="InterPro" id="IPR036640">
    <property type="entry name" value="ABC1_TM_sf"/>
</dbReference>
<evidence type="ECO:0000256" key="8">
    <source>
        <dbReference type="ARBA" id="ARBA00023136"/>
    </source>
</evidence>
<keyword evidence="5" id="KW-0547">Nucleotide-binding</keyword>
<dbReference type="PROSITE" id="PS50929">
    <property type="entry name" value="ABC_TM1F"/>
    <property type="match status" value="1"/>
</dbReference>
<evidence type="ECO:0000256" key="9">
    <source>
        <dbReference type="ARBA" id="ARBA00023455"/>
    </source>
</evidence>
<name>Q1AZL5_RUBXD</name>
<organism evidence="13 14">
    <name type="scientific">Rubrobacter xylanophilus (strain DSM 9941 / JCM 11954 / NBRC 16129 / PRD-1)</name>
    <dbReference type="NCBI Taxonomy" id="266117"/>
    <lineage>
        <taxon>Bacteria</taxon>
        <taxon>Bacillati</taxon>
        <taxon>Actinomycetota</taxon>
        <taxon>Rubrobacteria</taxon>
        <taxon>Rubrobacterales</taxon>
        <taxon>Rubrobacteraceae</taxon>
        <taxon>Rubrobacter</taxon>
    </lineage>
</organism>
<feature type="domain" description="ABC transporter" evidence="11">
    <location>
        <begin position="368"/>
        <end position="603"/>
    </location>
</feature>
<keyword evidence="3" id="KW-1003">Cell membrane</keyword>
<dbReference type="GO" id="GO:0005886">
    <property type="term" value="C:plasma membrane"/>
    <property type="evidence" value="ECO:0007669"/>
    <property type="project" value="UniProtKB-SubCell"/>
</dbReference>
<feature type="transmembrane region" description="Helical" evidence="10">
    <location>
        <begin position="191"/>
        <end position="208"/>
    </location>
</feature>
<proteinExistence type="inferred from homology"/>
<evidence type="ECO:0000256" key="4">
    <source>
        <dbReference type="ARBA" id="ARBA00022692"/>
    </source>
</evidence>
<dbReference type="InterPro" id="IPR011527">
    <property type="entry name" value="ABC1_TM_dom"/>
</dbReference>
<feature type="transmembrane region" description="Helical" evidence="10">
    <location>
        <begin position="276"/>
        <end position="298"/>
    </location>
</feature>
<evidence type="ECO:0000256" key="1">
    <source>
        <dbReference type="ARBA" id="ARBA00004429"/>
    </source>
</evidence>
<dbReference type="PANTHER" id="PTHR43394">
    <property type="entry name" value="ATP-DEPENDENT PERMEASE MDL1, MITOCHONDRIAL"/>
    <property type="match status" value="1"/>
</dbReference>
<dbReference type="PhylomeDB" id="Q1AZL5"/>
<evidence type="ECO:0000259" key="11">
    <source>
        <dbReference type="PROSITE" id="PS50893"/>
    </source>
</evidence>
<dbReference type="eggNOG" id="COG1132">
    <property type="taxonomic scope" value="Bacteria"/>
</dbReference>
<dbReference type="GO" id="GO:0016887">
    <property type="term" value="F:ATP hydrolysis activity"/>
    <property type="evidence" value="ECO:0007669"/>
    <property type="project" value="InterPro"/>
</dbReference>
<protein>
    <submittedName>
        <fullName evidence="13">ABC transporter related</fullName>
    </submittedName>
</protein>
<dbReference type="InterPro" id="IPR003593">
    <property type="entry name" value="AAA+_ATPase"/>
</dbReference>
<dbReference type="KEGG" id="rxy:Rxyl_0185"/>
<comment type="similarity">
    <text evidence="9">Belongs to the ABC transporter superfamily. Siderophore-Fe(3+) uptake transporter (SIUT) (TC 3.A.1.21) family.</text>
</comment>
<dbReference type="PROSITE" id="PS00211">
    <property type="entry name" value="ABC_TRANSPORTER_1"/>
    <property type="match status" value="1"/>
</dbReference>
<accession>Q1AZL5</accession>
<dbReference type="GO" id="GO:0015421">
    <property type="term" value="F:ABC-type oligopeptide transporter activity"/>
    <property type="evidence" value="ECO:0007669"/>
    <property type="project" value="TreeGrafter"/>
</dbReference>
<keyword evidence="2" id="KW-0813">Transport</keyword>
<keyword evidence="6" id="KW-0067">ATP-binding</keyword>
<dbReference type="Proteomes" id="UP000006637">
    <property type="component" value="Chromosome"/>
</dbReference>
<keyword evidence="8 10" id="KW-0472">Membrane</keyword>
<gene>
    <name evidence="13" type="ordered locus">Rxyl_0185</name>
</gene>
<feature type="transmembrane region" description="Helical" evidence="10">
    <location>
        <begin position="52"/>
        <end position="74"/>
    </location>
</feature>
<dbReference type="PANTHER" id="PTHR43394:SF1">
    <property type="entry name" value="ATP-BINDING CASSETTE SUB-FAMILY B MEMBER 10, MITOCHONDRIAL"/>
    <property type="match status" value="1"/>
</dbReference>
<dbReference type="STRING" id="266117.Rxyl_0185"/>
<dbReference type="PROSITE" id="PS50893">
    <property type="entry name" value="ABC_TRANSPORTER_2"/>
    <property type="match status" value="1"/>
</dbReference>
<dbReference type="InterPro" id="IPR017871">
    <property type="entry name" value="ABC_transporter-like_CS"/>
</dbReference>
<evidence type="ECO:0000256" key="7">
    <source>
        <dbReference type="ARBA" id="ARBA00022989"/>
    </source>
</evidence>
<dbReference type="RefSeq" id="WP_011563181.1">
    <property type="nucleotide sequence ID" value="NC_008148.1"/>
</dbReference>
<keyword evidence="4 10" id="KW-0812">Transmembrane</keyword>
<dbReference type="SUPFAM" id="SSF90123">
    <property type="entry name" value="ABC transporter transmembrane region"/>
    <property type="match status" value="1"/>
</dbReference>
<dbReference type="Pfam" id="PF00664">
    <property type="entry name" value="ABC_membrane"/>
    <property type="match status" value="1"/>
</dbReference>
<dbReference type="SMART" id="SM00382">
    <property type="entry name" value="AAA"/>
    <property type="match status" value="1"/>
</dbReference>
<dbReference type="GO" id="GO:0005524">
    <property type="term" value="F:ATP binding"/>
    <property type="evidence" value="ECO:0007669"/>
    <property type="project" value="UniProtKB-KW"/>
</dbReference>
<dbReference type="CDD" id="cd18564">
    <property type="entry name" value="ABC_6TM_exporter_like"/>
    <property type="match status" value="1"/>
</dbReference>
<dbReference type="InterPro" id="IPR027417">
    <property type="entry name" value="P-loop_NTPase"/>
</dbReference>
<dbReference type="FunFam" id="3.40.50.300:FF:000221">
    <property type="entry name" value="Multidrug ABC transporter ATP-binding protein"/>
    <property type="match status" value="1"/>
</dbReference>
<evidence type="ECO:0000313" key="14">
    <source>
        <dbReference type="Proteomes" id="UP000006637"/>
    </source>
</evidence>
<dbReference type="Pfam" id="PF00005">
    <property type="entry name" value="ABC_tran"/>
    <property type="match status" value="1"/>
</dbReference>
<dbReference type="Gene3D" id="3.40.50.300">
    <property type="entry name" value="P-loop containing nucleotide triphosphate hydrolases"/>
    <property type="match status" value="1"/>
</dbReference>
<dbReference type="Gene3D" id="1.20.1560.10">
    <property type="entry name" value="ABC transporter type 1, transmembrane domain"/>
    <property type="match status" value="1"/>
</dbReference>
<feature type="transmembrane region" description="Helical" evidence="10">
    <location>
        <begin position="94"/>
        <end position="114"/>
    </location>
</feature>
<sequence length="611" mass="67260">MGKTWRKRLRLGLGWLAGDMREGGGPVAAAPAMPLREILRRFWPHARPYRRWLVPLLLLAALGPAVETATIWMYKVLVDGVLIPGEFGLLPWVVLAYLGLTLLDGAISFLDGYLSEWVGGRFILRLRTGLFRHLQTLSLDFFDRRKLGDTVARISDDVEEIEELLLSGAVSAVTYAFQLLFFVGALFYLEWRLALVSLLVAPLFWLVARRFSRRIKRAAREERRKAGSIGAVAEESLSNAALVQAYNRQEHEVARFHRENEEGFAAQMVAARLSALFSPLVNLIELLGALTVVSFGAYLLSRGALTVGGLLAFLVYLGMLYRPIRGFSRLANSFFSAAAAAERVAELLQMRPAVRGGALEPGRLRGEVRFREVTFRYPGAAEPALRGVSFEARPGEVVALAGPSGAGKSTVVRLLLRFYDPEGGSISIDGYELRELSLRALRENVAVVLQEAMIFDGTVRENIAYGRPGATEREIREAARAADAHEFIERLPQGYDTVVGQKGRLLSGGQRQRIAIARAMLRDAPVLVLDEPAAGLDAGSQERIMKPLRRLMAGRTTIVISHDLLAVREATRIVVLEGGRVAGSGTHAELLERGGLYAGLFRRQSPERGAV</sequence>
<evidence type="ECO:0000256" key="10">
    <source>
        <dbReference type="SAM" id="Phobius"/>
    </source>
</evidence>
<evidence type="ECO:0000256" key="6">
    <source>
        <dbReference type="ARBA" id="ARBA00022840"/>
    </source>
</evidence>